<gene>
    <name evidence="1" type="ORF">NLG97_g10859</name>
</gene>
<evidence type="ECO:0000313" key="1">
    <source>
        <dbReference type="EMBL" id="KAJ3472598.1"/>
    </source>
</evidence>
<dbReference type="Proteomes" id="UP001148737">
    <property type="component" value="Unassembled WGS sequence"/>
</dbReference>
<proteinExistence type="predicted"/>
<dbReference type="EMBL" id="JANAKD010002994">
    <property type="protein sequence ID" value="KAJ3472598.1"/>
    <property type="molecule type" value="Genomic_DNA"/>
</dbReference>
<reference evidence="1" key="1">
    <citation type="submission" date="2022-07" db="EMBL/GenBank/DDBJ databases">
        <title>Genome Sequence of Lecanicillium saksenae.</title>
        <authorList>
            <person name="Buettner E."/>
        </authorList>
    </citation>
    <scope>NUCLEOTIDE SEQUENCE</scope>
    <source>
        <strain evidence="1">VT-O1</strain>
    </source>
</reference>
<evidence type="ECO:0000313" key="2">
    <source>
        <dbReference type="Proteomes" id="UP001148737"/>
    </source>
</evidence>
<comment type="caution">
    <text evidence="1">The sequence shown here is derived from an EMBL/GenBank/DDBJ whole genome shotgun (WGS) entry which is preliminary data.</text>
</comment>
<sequence>MPMHQDGFFFLKPTKLADGTVAMRSAQPRFQYFCAVTDPAAAGTGRTLFASSRLLFRYLGGGGGGGETTTPTTTVEDLRGLTWDCRHSSDWDEHMTGLRMVVPHPETGEDCLHFLEPWPRSRTRYAWNEISIEDGGDQRYLDVVTRALYDCRVTLRFDWRRGDLLVSDNFSMLHTRTAFAEDEERELWRIHVN</sequence>
<accession>A0ACC1QC63</accession>
<protein>
    <submittedName>
        <fullName evidence="1">Uncharacterized protein</fullName>
    </submittedName>
</protein>
<organism evidence="1 2">
    <name type="scientific">Lecanicillium saksenae</name>
    <dbReference type="NCBI Taxonomy" id="468837"/>
    <lineage>
        <taxon>Eukaryota</taxon>
        <taxon>Fungi</taxon>
        <taxon>Dikarya</taxon>
        <taxon>Ascomycota</taxon>
        <taxon>Pezizomycotina</taxon>
        <taxon>Sordariomycetes</taxon>
        <taxon>Hypocreomycetidae</taxon>
        <taxon>Hypocreales</taxon>
        <taxon>Cordycipitaceae</taxon>
        <taxon>Lecanicillium</taxon>
    </lineage>
</organism>
<name>A0ACC1QC63_9HYPO</name>
<keyword evidence="2" id="KW-1185">Reference proteome</keyword>